<dbReference type="GO" id="GO:0047617">
    <property type="term" value="F:fatty acyl-CoA hydrolase activity"/>
    <property type="evidence" value="ECO:0007669"/>
    <property type="project" value="TreeGrafter"/>
</dbReference>
<dbReference type="SUPFAM" id="SSF54637">
    <property type="entry name" value="Thioesterase/thiol ester dehydrase-isomerase"/>
    <property type="match status" value="1"/>
</dbReference>
<sequence length="157" mass="17956">MDGRSSYIGEDKEKWASEFEFEYSLRVRFGEIDGFGHVNNTRVFVYMEEARIAFFRSLGLMNDWGSQGSEFIPVVADLQCDYVRQILYGDTVNVKVKLNEIGSSSFDLHYHGVNGEGKTVFTGRGRIVQISRSTGRPASWELETKEKLLQRIEKARA</sequence>
<gene>
    <name evidence="1" type="ORF">CGZ90_09530</name>
</gene>
<dbReference type="CDD" id="cd00586">
    <property type="entry name" value="4HBT"/>
    <property type="match status" value="1"/>
</dbReference>
<accession>A0A235FAV9</accession>
<dbReference type="InterPro" id="IPR050563">
    <property type="entry name" value="4-hydroxybenzoyl-CoA_TE"/>
</dbReference>
<protein>
    <submittedName>
        <fullName evidence="1">Acyl-CoA thioester hydrolase</fullName>
    </submittedName>
</protein>
<comment type="caution">
    <text evidence="1">The sequence shown here is derived from an EMBL/GenBank/DDBJ whole genome shotgun (WGS) entry which is preliminary data.</text>
</comment>
<name>A0A235FAV9_9BACL</name>
<evidence type="ECO:0000313" key="2">
    <source>
        <dbReference type="Proteomes" id="UP000215059"/>
    </source>
</evidence>
<dbReference type="OrthoDB" id="9799036at2"/>
<dbReference type="InterPro" id="IPR029069">
    <property type="entry name" value="HotDog_dom_sf"/>
</dbReference>
<proteinExistence type="predicted"/>
<dbReference type="Pfam" id="PF13279">
    <property type="entry name" value="4HBT_2"/>
    <property type="match status" value="1"/>
</dbReference>
<reference evidence="1 2" key="1">
    <citation type="submission" date="2017-07" db="EMBL/GenBank/DDBJ databases">
        <title>Fictibacillus sp. nov. GDSW-R2A3 Genome sequencing and assembly.</title>
        <authorList>
            <person name="Mayilraj S."/>
        </authorList>
    </citation>
    <scope>NUCLEOTIDE SEQUENCE [LARGE SCALE GENOMIC DNA]</scope>
    <source>
        <strain evidence="1 2">GDSW-R2A3</strain>
    </source>
</reference>
<dbReference type="RefSeq" id="WP_094252190.1">
    <property type="nucleotide sequence ID" value="NZ_JBHLXL010000001.1"/>
</dbReference>
<keyword evidence="1" id="KW-0378">Hydrolase</keyword>
<evidence type="ECO:0000313" key="1">
    <source>
        <dbReference type="EMBL" id="OYD58113.1"/>
    </source>
</evidence>
<dbReference type="PANTHER" id="PTHR31793:SF24">
    <property type="entry name" value="LONG-CHAIN ACYL-COA THIOESTERASE FADM"/>
    <property type="match status" value="1"/>
</dbReference>
<dbReference type="PANTHER" id="PTHR31793">
    <property type="entry name" value="4-HYDROXYBENZOYL-COA THIOESTERASE FAMILY MEMBER"/>
    <property type="match status" value="1"/>
</dbReference>
<dbReference type="Gene3D" id="3.10.129.10">
    <property type="entry name" value="Hotdog Thioesterase"/>
    <property type="match status" value="1"/>
</dbReference>
<dbReference type="EMBL" id="NOII01000002">
    <property type="protein sequence ID" value="OYD58113.1"/>
    <property type="molecule type" value="Genomic_DNA"/>
</dbReference>
<organism evidence="1 2">
    <name type="scientific">Fictibacillus aquaticus</name>
    <dbReference type="NCBI Taxonomy" id="2021314"/>
    <lineage>
        <taxon>Bacteria</taxon>
        <taxon>Bacillati</taxon>
        <taxon>Bacillota</taxon>
        <taxon>Bacilli</taxon>
        <taxon>Bacillales</taxon>
        <taxon>Fictibacillaceae</taxon>
        <taxon>Fictibacillus</taxon>
    </lineage>
</organism>
<dbReference type="AlphaFoldDB" id="A0A235FAV9"/>
<keyword evidence="2" id="KW-1185">Reference proteome</keyword>
<dbReference type="Proteomes" id="UP000215059">
    <property type="component" value="Unassembled WGS sequence"/>
</dbReference>